<dbReference type="InterPro" id="IPR003778">
    <property type="entry name" value="CT_A_B"/>
</dbReference>
<accession>A0A356LLT6</accession>
<organism evidence="5 6">
    <name type="scientific">Advenella kashmirensis</name>
    <dbReference type="NCBI Taxonomy" id="310575"/>
    <lineage>
        <taxon>Bacteria</taxon>
        <taxon>Pseudomonadati</taxon>
        <taxon>Pseudomonadota</taxon>
        <taxon>Betaproteobacteria</taxon>
        <taxon>Burkholderiales</taxon>
        <taxon>Alcaligenaceae</taxon>
    </lineage>
</organism>
<comment type="caution">
    <text evidence="5">The sequence shown here is derived from an EMBL/GenBank/DDBJ whole genome shotgun (WGS) entry which is preliminary data.</text>
</comment>
<feature type="domain" description="Carboxyltransferase" evidence="4">
    <location>
        <begin position="24"/>
        <end position="319"/>
    </location>
</feature>
<dbReference type="InterPro" id="IPR052708">
    <property type="entry name" value="PxpC"/>
</dbReference>
<dbReference type="NCBIfam" id="TIGR00724">
    <property type="entry name" value="urea_amlyse_rel"/>
    <property type="match status" value="1"/>
</dbReference>
<keyword evidence="2" id="KW-0378">Hydrolase</keyword>
<name>A0A356LLT6_9BURK</name>
<dbReference type="AlphaFoldDB" id="A0A356LLT6"/>
<dbReference type="InterPro" id="IPR029000">
    <property type="entry name" value="Cyclophilin-like_dom_sf"/>
</dbReference>
<evidence type="ECO:0000313" key="5">
    <source>
        <dbReference type="EMBL" id="HBP31495.1"/>
    </source>
</evidence>
<dbReference type="PANTHER" id="PTHR43309">
    <property type="entry name" value="5-OXOPROLINASE SUBUNIT C"/>
    <property type="match status" value="1"/>
</dbReference>
<sequence>MSLLVLKPGPLSVFQDAGRHGYQAYGAPVCGVMDQVAYRLANALVGNRTPLPVLEMTLSGPQIKFEQDACIAVCGAPFSLRCDKRPLAVNRPHLIRAGQILDIGAAPMLNGRPQGHARASLAIAGGVQLTTSMDSASTDLKSRMGGIQGRALAKDDTLILNRTINATAVDALDNFLDAFRIYLPAGLGLAARRHIRITRGVHWTLFDTRQQALFLNSPYRITANSDRMGYRLEGPSLEPEPGLQILSEPTAFGTIQVPPDGLPIILMADRQTTGGYPKIANVASVDLPVLARCLPGERLELTLISLDEAHQIFRQREALFAPLLQALAPLTTKIAAAFSE</sequence>
<evidence type="ECO:0000259" key="4">
    <source>
        <dbReference type="SMART" id="SM00797"/>
    </source>
</evidence>
<protein>
    <submittedName>
        <fullName evidence="5">Carboxylase</fullName>
    </submittedName>
</protein>
<proteinExistence type="predicted"/>
<keyword evidence="3" id="KW-0067">ATP-binding</keyword>
<dbReference type="EMBL" id="DOEK01000039">
    <property type="protein sequence ID" value="HBP31495.1"/>
    <property type="molecule type" value="Genomic_DNA"/>
</dbReference>
<dbReference type="GO" id="GO:0016787">
    <property type="term" value="F:hydrolase activity"/>
    <property type="evidence" value="ECO:0007669"/>
    <property type="project" value="UniProtKB-KW"/>
</dbReference>
<dbReference type="Proteomes" id="UP000264036">
    <property type="component" value="Unassembled WGS sequence"/>
</dbReference>
<evidence type="ECO:0000313" key="6">
    <source>
        <dbReference type="Proteomes" id="UP000264036"/>
    </source>
</evidence>
<dbReference type="Gene3D" id="2.40.100.10">
    <property type="entry name" value="Cyclophilin-like"/>
    <property type="match status" value="1"/>
</dbReference>
<evidence type="ECO:0000256" key="1">
    <source>
        <dbReference type="ARBA" id="ARBA00022741"/>
    </source>
</evidence>
<dbReference type="GO" id="GO:0005524">
    <property type="term" value="F:ATP binding"/>
    <property type="evidence" value="ECO:0007669"/>
    <property type="project" value="UniProtKB-KW"/>
</dbReference>
<dbReference type="SMART" id="SM00797">
    <property type="entry name" value="AHS2"/>
    <property type="match status" value="1"/>
</dbReference>
<dbReference type="Pfam" id="PF02626">
    <property type="entry name" value="CT_A_B"/>
    <property type="match status" value="1"/>
</dbReference>
<keyword evidence="1" id="KW-0547">Nucleotide-binding</keyword>
<dbReference type="PANTHER" id="PTHR43309:SF5">
    <property type="entry name" value="5-OXOPROLINASE SUBUNIT C"/>
    <property type="match status" value="1"/>
</dbReference>
<evidence type="ECO:0000256" key="3">
    <source>
        <dbReference type="ARBA" id="ARBA00022840"/>
    </source>
</evidence>
<evidence type="ECO:0000256" key="2">
    <source>
        <dbReference type="ARBA" id="ARBA00022801"/>
    </source>
</evidence>
<reference evidence="5 6" key="1">
    <citation type="journal article" date="2018" name="Nat. Biotechnol.">
        <title>A standardized bacterial taxonomy based on genome phylogeny substantially revises the tree of life.</title>
        <authorList>
            <person name="Parks D.H."/>
            <person name="Chuvochina M."/>
            <person name="Waite D.W."/>
            <person name="Rinke C."/>
            <person name="Skarshewski A."/>
            <person name="Chaumeil P.A."/>
            <person name="Hugenholtz P."/>
        </authorList>
    </citation>
    <scope>NUCLEOTIDE SEQUENCE [LARGE SCALE GENOMIC DNA]</scope>
    <source>
        <strain evidence="5">UBA10707</strain>
    </source>
</reference>
<gene>
    <name evidence="5" type="ORF">DD666_19055</name>
</gene>